<dbReference type="Gene3D" id="1.10.390.10">
    <property type="entry name" value="Neutral Protease Domain 2"/>
    <property type="match status" value="1"/>
</dbReference>
<comment type="caution">
    <text evidence="1">The sequence shown here is derived from an EMBL/GenBank/DDBJ whole genome shotgun (WGS) entry which is preliminary data.</text>
</comment>
<accession>A0A0C2IA01</accession>
<sequence length="412" mass="45754">MSLPCKLPLFLLLMVFSGLGWAGKKVDLDYRIRLLPQSDQAEVRLTLAQGSAVRSLDFDLGTQGYYSDFQADGQWQLSPGLTTDSRRGLWRPAPGKASLSYRVSLSHPRGNGPFVTRMTPNWALLRGEDLVPPAHLDQQDGTDLVSRLAFELPDGWKSVETAWPRIGKNRFRIDNVSRLFDRPVGWMLAGDLGSRRTRLGETDVTVAAPRGEHMRRMEVLTLLTFVWPRLQEVFPRNPGKLLVVGAGESMVRGSQAARDSIYLHSTGPLIGESGESALVRELVHVFGRINGSHRSDWIGEGLARYYAIELVRRAGGMSEERYQALQARLTRDSRKVTTLRGEQVSGATVARAVLLLQELDREIRQQTDGKRSLDDVSRAAMRLDTVSTQAFIQLCESVTGESSTVLASGLLK</sequence>
<evidence type="ECO:0000313" key="1">
    <source>
        <dbReference type="EMBL" id="KIH81937.1"/>
    </source>
</evidence>
<dbReference type="PATRIC" id="fig|226910.6.peg.4235"/>
<evidence type="ECO:0000313" key="2">
    <source>
        <dbReference type="Proteomes" id="UP000031535"/>
    </source>
</evidence>
<dbReference type="RefSeq" id="WP_040070428.1">
    <property type="nucleotide sequence ID" value="NZ_JXDG01000057.1"/>
</dbReference>
<dbReference type="Proteomes" id="UP000031535">
    <property type="component" value="Unassembled WGS sequence"/>
</dbReference>
<proteinExistence type="predicted"/>
<dbReference type="AlphaFoldDB" id="A0A0C2IA01"/>
<protein>
    <recommendedName>
        <fullName evidence="3">Peptidase M61 catalytic domain-containing protein</fullName>
    </recommendedName>
</protein>
<dbReference type="InterPro" id="IPR027268">
    <property type="entry name" value="Peptidase_M4/M1_CTD_sf"/>
</dbReference>
<dbReference type="EMBL" id="JXDG01000057">
    <property type="protein sequence ID" value="KIH81937.1"/>
    <property type="molecule type" value="Genomic_DNA"/>
</dbReference>
<gene>
    <name evidence="1" type="ORF">UCMB321_4242</name>
</gene>
<dbReference type="OrthoDB" id="6382779at2"/>
<keyword evidence="2" id="KW-1185">Reference proteome</keyword>
<reference evidence="1 2" key="1">
    <citation type="submission" date="2015-01" db="EMBL/GenBank/DDBJ databases">
        <title>Complete genome of Pseudomonas batumici UCM B-321 producer of the batumin antibiotic with strong antistaphilococcal and potential anticancer activity.</title>
        <authorList>
            <person name="Klochko V.V."/>
            <person name="Zelena L.B."/>
            <person name="Elena K.A."/>
            <person name="Reva O.N."/>
        </authorList>
    </citation>
    <scope>NUCLEOTIDE SEQUENCE [LARGE SCALE GENOMIC DNA]</scope>
    <source>
        <strain evidence="1 2">UCM B-321</strain>
    </source>
</reference>
<evidence type="ECO:0008006" key="3">
    <source>
        <dbReference type="Google" id="ProtNLM"/>
    </source>
</evidence>
<organism evidence="1 2">
    <name type="scientific">Pseudomonas batumici</name>
    <dbReference type="NCBI Taxonomy" id="226910"/>
    <lineage>
        <taxon>Bacteria</taxon>
        <taxon>Pseudomonadati</taxon>
        <taxon>Pseudomonadota</taxon>
        <taxon>Gammaproteobacteria</taxon>
        <taxon>Pseudomonadales</taxon>
        <taxon>Pseudomonadaceae</taxon>
        <taxon>Pseudomonas</taxon>
    </lineage>
</organism>
<name>A0A0C2IA01_9PSED</name>
<dbReference type="STRING" id="226910.UCMB321_4242"/>